<dbReference type="PRINTS" id="PR00087">
    <property type="entry name" value="LIPOXYGENASE"/>
</dbReference>
<sequence length="735" mass="81596">MAQPMSTSITSPDPQGRGRPDESSPLLTSKPQRKPGQAGDNDQDGQKGFTSRLWGGGLRDYLCCIPRKKKPPTTESSANAKNVILKSPLEAVDAAPLKAWADGVFNSELLKQSIVPRNITAAGTGETITPPDDVGKPAALKTGTYRGTKLALTQMTKRIEARFESFFDVAGFETSVPLKSAVAAKDLYMFQAPGCDRYPPHLDIIPKVDQVSLLKVFDFMRMLDTGTIISTLIPDKILDFIYDHPEGVTIDAIETRNNELLKDKEDIFDEDNFIGTNPTTLRQAPSDTVKEFIELVQPNSEMYRLLSGTDQSAFYVQDCSYFRAAIGADKNADLISSDELRRLPATVTLFQLTDAGVLHPLAIAINFKGSLKGSVVIFNKRANTSAPEPKDDWPWRYAKTCAQVSDWLLHEVAVHSVNTHFVEEVSIVAAHRAFSVTHPVYRLLQAHWAKTLSINAAARSSLVPNIITKLVGITDSQLYSFTRDAFSRFDWSGQYVPNDLNARGFPTDQLAGNPKYHNYAYGRNILLMWQTLHKFVAAVIGIDIHSDEQVEKDEQIQSWSEEMRSDEGGQLKSFPEIKTIAELVDAVTMCIHIASPQHTAINYLQSYYMAYVPNKPSALYAPLPKSLDELTSYKEANLVAAYPIEHSREWLLSSHVPHLLSYRVAEDQNLLNFALSTAKLATLHNHGQLAAAAAQLYADLLQLAELFKSNSKELDDQKKPYDVMDPTFTAVSILL</sequence>
<dbReference type="PROSITE" id="PS00081">
    <property type="entry name" value="LIPOXYGENASE_2"/>
    <property type="match status" value="1"/>
</dbReference>
<feature type="domain" description="Lipoxygenase" evidence="6">
    <location>
        <begin position="322"/>
        <end position="735"/>
    </location>
</feature>
<evidence type="ECO:0000256" key="5">
    <source>
        <dbReference type="SAM" id="MobiDB-lite"/>
    </source>
</evidence>
<dbReference type="Pfam" id="PF00305">
    <property type="entry name" value="Lipoxygenase"/>
    <property type="match status" value="1"/>
</dbReference>
<evidence type="ECO:0000313" key="8">
    <source>
        <dbReference type="Proteomes" id="UP001172673"/>
    </source>
</evidence>
<keyword evidence="3" id="KW-0223">Dioxygenase</keyword>
<name>A0AA38XMW2_9EURO</name>
<dbReference type="InterPro" id="IPR000907">
    <property type="entry name" value="LipOase"/>
</dbReference>
<dbReference type="PANTHER" id="PTHR11771">
    <property type="entry name" value="LIPOXYGENASE"/>
    <property type="match status" value="1"/>
</dbReference>
<dbReference type="Gene3D" id="1.20.245.10">
    <property type="entry name" value="Lipoxygenase-1, Domain 5"/>
    <property type="match status" value="1"/>
</dbReference>
<dbReference type="SUPFAM" id="SSF48484">
    <property type="entry name" value="Lipoxigenase"/>
    <property type="match status" value="1"/>
</dbReference>
<dbReference type="InterPro" id="IPR036226">
    <property type="entry name" value="LipOase_C_sf"/>
</dbReference>
<evidence type="ECO:0000256" key="2">
    <source>
        <dbReference type="ARBA" id="ARBA00022723"/>
    </source>
</evidence>
<dbReference type="GO" id="GO:0043651">
    <property type="term" value="P:linoleic acid metabolic process"/>
    <property type="evidence" value="ECO:0007669"/>
    <property type="project" value="UniProtKB-ARBA"/>
</dbReference>
<comment type="caution">
    <text evidence="7">The sequence shown here is derived from an EMBL/GenBank/DDBJ whole genome shotgun (WGS) entry which is preliminary data.</text>
</comment>
<evidence type="ECO:0000259" key="6">
    <source>
        <dbReference type="PROSITE" id="PS51393"/>
    </source>
</evidence>
<gene>
    <name evidence="7" type="ORF">H2200_000148</name>
</gene>
<dbReference type="GO" id="GO:0050584">
    <property type="term" value="F:linoleate 11-lipoxygenase activity"/>
    <property type="evidence" value="ECO:0007669"/>
    <property type="project" value="UniProtKB-ARBA"/>
</dbReference>
<dbReference type="GO" id="GO:0046872">
    <property type="term" value="F:metal ion binding"/>
    <property type="evidence" value="ECO:0007669"/>
    <property type="project" value="UniProtKB-KW"/>
</dbReference>
<dbReference type="InterPro" id="IPR013819">
    <property type="entry name" value="LipOase_C"/>
</dbReference>
<feature type="region of interest" description="Disordered" evidence="5">
    <location>
        <begin position="1"/>
        <end position="52"/>
    </location>
</feature>
<dbReference type="GO" id="GO:0034440">
    <property type="term" value="P:lipid oxidation"/>
    <property type="evidence" value="ECO:0007669"/>
    <property type="project" value="InterPro"/>
</dbReference>
<dbReference type="PROSITE" id="PS51393">
    <property type="entry name" value="LIPOXYGENASE_3"/>
    <property type="match status" value="1"/>
</dbReference>
<evidence type="ECO:0000256" key="1">
    <source>
        <dbReference type="ARBA" id="ARBA00021175"/>
    </source>
</evidence>
<reference evidence="7" key="1">
    <citation type="submission" date="2022-10" db="EMBL/GenBank/DDBJ databases">
        <title>Culturing micro-colonial fungi from biological soil crusts in the Mojave desert and describing Neophaeococcomyces mojavensis, and introducing the new genera and species Taxawa tesnikishii.</title>
        <authorList>
            <person name="Kurbessoian T."/>
            <person name="Stajich J.E."/>
        </authorList>
    </citation>
    <scope>NUCLEOTIDE SEQUENCE</scope>
    <source>
        <strain evidence="7">TK_41</strain>
    </source>
</reference>
<dbReference type="InterPro" id="IPR020834">
    <property type="entry name" value="LipOase_CS"/>
</dbReference>
<accession>A0AA38XMW2</accession>
<evidence type="ECO:0000256" key="4">
    <source>
        <dbReference type="ARBA" id="ARBA00023002"/>
    </source>
</evidence>
<keyword evidence="2" id="KW-0479">Metal-binding</keyword>
<dbReference type="EMBL" id="JAPDRK010000001">
    <property type="protein sequence ID" value="KAJ9616430.1"/>
    <property type="molecule type" value="Genomic_DNA"/>
</dbReference>
<feature type="compositionally biased region" description="Polar residues" evidence="5">
    <location>
        <begin position="1"/>
        <end position="13"/>
    </location>
</feature>
<evidence type="ECO:0000313" key="7">
    <source>
        <dbReference type="EMBL" id="KAJ9616430.1"/>
    </source>
</evidence>
<protein>
    <recommendedName>
        <fullName evidence="1">Manganese lipoxygenase</fullName>
    </recommendedName>
</protein>
<organism evidence="7 8">
    <name type="scientific">Cladophialophora chaetospira</name>
    <dbReference type="NCBI Taxonomy" id="386627"/>
    <lineage>
        <taxon>Eukaryota</taxon>
        <taxon>Fungi</taxon>
        <taxon>Dikarya</taxon>
        <taxon>Ascomycota</taxon>
        <taxon>Pezizomycotina</taxon>
        <taxon>Eurotiomycetes</taxon>
        <taxon>Chaetothyriomycetidae</taxon>
        <taxon>Chaetothyriales</taxon>
        <taxon>Herpotrichiellaceae</taxon>
        <taxon>Cladophialophora</taxon>
    </lineage>
</organism>
<dbReference type="Proteomes" id="UP001172673">
    <property type="component" value="Unassembled WGS sequence"/>
</dbReference>
<evidence type="ECO:0000256" key="3">
    <source>
        <dbReference type="ARBA" id="ARBA00022964"/>
    </source>
</evidence>
<proteinExistence type="predicted"/>
<keyword evidence="8" id="KW-1185">Reference proteome</keyword>
<dbReference type="AlphaFoldDB" id="A0AA38XMW2"/>
<keyword evidence="4" id="KW-0560">Oxidoreductase</keyword>